<dbReference type="GO" id="GO:0046655">
    <property type="term" value="P:folic acid metabolic process"/>
    <property type="evidence" value="ECO:0007669"/>
    <property type="project" value="TreeGrafter"/>
</dbReference>
<dbReference type="SUPFAM" id="SSF53597">
    <property type="entry name" value="Dihydrofolate reductase-like"/>
    <property type="match status" value="1"/>
</dbReference>
<evidence type="ECO:0000256" key="5">
    <source>
        <dbReference type="ARBA" id="ARBA00022857"/>
    </source>
</evidence>
<evidence type="ECO:0000256" key="7">
    <source>
        <dbReference type="ARBA" id="ARBA00025067"/>
    </source>
</evidence>
<comment type="caution">
    <text evidence="11">The sequence shown here is derived from an EMBL/GenBank/DDBJ whole genome shotgun (WGS) entry which is preliminary data.</text>
</comment>
<dbReference type="Gene3D" id="3.40.430.10">
    <property type="entry name" value="Dihydrofolate Reductase, subunit A"/>
    <property type="match status" value="1"/>
</dbReference>
<dbReference type="InterPro" id="IPR001796">
    <property type="entry name" value="DHFR_dom"/>
</dbReference>
<dbReference type="CDD" id="cd00209">
    <property type="entry name" value="DHFR"/>
    <property type="match status" value="1"/>
</dbReference>
<protein>
    <recommendedName>
        <fullName evidence="3 8">Dihydrofolate reductase</fullName>
        <ecNumber evidence="3 8">1.5.1.3</ecNumber>
    </recommendedName>
</protein>
<evidence type="ECO:0000259" key="10">
    <source>
        <dbReference type="PROSITE" id="PS51330"/>
    </source>
</evidence>
<dbReference type="PANTHER" id="PTHR48069">
    <property type="entry name" value="DIHYDROFOLATE REDUCTASE"/>
    <property type="match status" value="1"/>
</dbReference>
<gene>
    <name evidence="11" type="ORF">GEV01_04410</name>
</gene>
<comment type="pathway">
    <text evidence="1 8">Cofactor biosynthesis; tetrahydrofolate biosynthesis; 5,6,7,8-tetrahydrofolate from 7,8-dihydrofolate: step 1/1.</text>
</comment>
<evidence type="ECO:0000256" key="1">
    <source>
        <dbReference type="ARBA" id="ARBA00004903"/>
    </source>
</evidence>
<organism evidence="11 12">
    <name type="scientific">Rugamonas rivuli</name>
    <dbReference type="NCBI Taxonomy" id="2743358"/>
    <lineage>
        <taxon>Bacteria</taxon>
        <taxon>Pseudomonadati</taxon>
        <taxon>Pseudomonadota</taxon>
        <taxon>Betaproteobacteria</taxon>
        <taxon>Burkholderiales</taxon>
        <taxon>Oxalobacteraceae</taxon>
        <taxon>Telluria group</taxon>
        <taxon>Rugamonas</taxon>
    </lineage>
</organism>
<dbReference type="GO" id="GO:0070401">
    <property type="term" value="F:NADP+ binding"/>
    <property type="evidence" value="ECO:0007669"/>
    <property type="project" value="UniProtKB-ARBA"/>
</dbReference>
<dbReference type="InterPro" id="IPR012259">
    <property type="entry name" value="DHFR"/>
</dbReference>
<dbReference type="EC" id="1.5.1.3" evidence="3 8"/>
<accession>A0A843S7M1</accession>
<sequence>MSTLTIIVAMDAQRGIGINNTLPWKLPEDLAHFKRLTTGHPIVMGRKTFDSIGRPLPNRRNIVITRNAGWRHEGVEAVGSVEAALALLDGAPGFVIGGAEIYRQAMPLADQLIITEIARTFQCDAFFPELDAGVWQEAAREKHASETADLQYAFVTLRRKAQA</sequence>
<dbReference type="GO" id="GO:0006730">
    <property type="term" value="P:one-carbon metabolic process"/>
    <property type="evidence" value="ECO:0007669"/>
    <property type="project" value="UniProtKB-KW"/>
</dbReference>
<dbReference type="PROSITE" id="PS51330">
    <property type="entry name" value="DHFR_2"/>
    <property type="match status" value="1"/>
</dbReference>
<evidence type="ECO:0000256" key="4">
    <source>
        <dbReference type="ARBA" id="ARBA00022563"/>
    </source>
</evidence>
<dbReference type="GO" id="GO:0004146">
    <property type="term" value="F:dihydrofolate reductase activity"/>
    <property type="evidence" value="ECO:0007669"/>
    <property type="project" value="UniProtKB-EC"/>
</dbReference>
<proteinExistence type="inferred from homology"/>
<dbReference type="RefSeq" id="WP_152801979.1">
    <property type="nucleotide sequence ID" value="NZ_WHUF01000001.1"/>
</dbReference>
<evidence type="ECO:0000256" key="9">
    <source>
        <dbReference type="RuleBase" id="RU004474"/>
    </source>
</evidence>
<evidence type="ECO:0000256" key="2">
    <source>
        <dbReference type="ARBA" id="ARBA00009539"/>
    </source>
</evidence>
<keyword evidence="4 8" id="KW-0554">One-carbon metabolism</keyword>
<dbReference type="GO" id="GO:0046452">
    <property type="term" value="P:dihydrofolate metabolic process"/>
    <property type="evidence" value="ECO:0007669"/>
    <property type="project" value="TreeGrafter"/>
</dbReference>
<evidence type="ECO:0000256" key="6">
    <source>
        <dbReference type="ARBA" id="ARBA00023002"/>
    </source>
</evidence>
<dbReference type="UniPathway" id="UPA00077">
    <property type="reaction ID" value="UER00158"/>
</dbReference>
<dbReference type="Proteomes" id="UP000444318">
    <property type="component" value="Unassembled WGS sequence"/>
</dbReference>
<dbReference type="AlphaFoldDB" id="A0A843S7M1"/>
<dbReference type="GO" id="GO:0005829">
    <property type="term" value="C:cytosol"/>
    <property type="evidence" value="ECO:0007669"/>
    <property type="project" value="TreeGrafter"/>
</dbReference>
<dbReference type="PANTHER" id="PTHR48069:SF3">
    <property type="entry name" value="DIHYDROFOLATE REDUCTASE"/>
    <property type="match status" value="1"/>
</dbReference>
<keyword evidence="5 8" id="KW-0521">NADP</keyword>
<dbReference type="PIRSF" id="PIRSF000194">
    <property type="entry name" value="DHFR"/>
    <property type="match status" value="1"/>
</dbReference>
<evidence type="ECO:0000256" key="3">
    <source>
        <dbReference type="ARBA" id="ARBA00012856"/>
    </source>
</evidence>
<evidence type="ECO:0000313" key="12">
    <source>
        <dbReference type="Proteomes" id="UP000444318"/>
    </source>
</evidence>
<dbReference type="InterPro" id="IPR024072">
    <property type="entry name" value="DHFR-like_dom_sf"/>
</dbReference>
<comment type="similarity">
    <text evidence="2 8 9">Belongs to the dihydrofolate reductase family.</text>
</comment>
<dbReference type="EMBL" id="WHUF01000001">
    <property type="protein sequence ID" value="MQA18752.1"/>
    <property type="molecule type" value="Genomic_DNA"/>
</dbReference>
<dbReference type="PRINTS" id="PR00070">
    <property type="entry name" value="DHFR"/>
</dbReference>
<feature type="domain" description="DHFR" evidence="10">
    <location>
        <begin position="3"/>
        <end position="159"/>
    </location>
</feature>
<evidence type="ECO:0000313" key="11">
    <source>
        <dbReference type="EMBL" id="MQA18752.1"/>
    </source>
</evidence>
<dbReference type="InterPro" id="IPR017925">
    <property type="entry name" value="DHFR_CS"/>
</dbReference>
<keyword evidence="6 8" id="KW-0560">Oxidoreductase</keyword>
<comment type="function">
    <text evidence="7 8">Key enzyme in folate metabolism. Catalyzes an essential reaction for de novo glycine and purine synthesis, and for DNA precursor synthesis.</text>
</comment>
<dbReference type="GO" id="GO:0046654">
    <property type="term" value="P:tetrahydrofolate biosynthetic process"/>
    <property type="evidence" value="ECO:0007669"/>
    <property type="project" value="UniProtKB-UniPathway"/>
</dbReference>
<dbReference type="Pfam" id="PF00186">
    <property type="entry name" value="DHFR_1"/>
    <property type="match status" value="1"/>
</dbReference>
<comment type="catalytic activity">
    <reaction evidence="8">
        <text>(6S)-5,6,7,8-tetrahydrofolate + NADP(+) = 7,8-dihydrofolate + NADPH + H(+)</text>
        <dbReference type="Rhea" id="RHEA:15009"/>
        <dbReference type="ChEBI" id="CHEBI:15378"/>
        <dbReference type="ChEBI" id="CHEBI:57451"/>
        <dbReference type="ChEBI" id="CHEBI:57453"/>
        <dbReference type="ChEBI" id="CHEBI:57783"/>
        <dbReference type="ChEBI" id="CHEBI:58349"/>
        <dbReference type="EC" id="1.5.1.3"/>
    </reaction>
</comment>
<keyword evidence="12" id="KW-1185">Reference proteome</keyword>
<dbReference type="PROSITE" id="PS00075">
    <property type="entry name" value="DHFR_1"/>
    <property type="match status" value="1"/>
</dbReference>
<dbReference type="FunFam" id="3.40.430.10:FF:000001">
    <property type="entry name" value="Dihydrofolate reductase"/>
    <property type="match status" value="1"/>
</dbReference>
<name>A0A843S7M1_9BURK</name>
<evidence type="ECO:0000256" key="8">
    <source>
        <dbReference type="PIRNR" id="PIRNR000194"/>
    </source>
</evidence>
<reference evidence="11 12" key="1">
    <citation type="submission" date="2019-10" db="EMBL/GenBank/DDBJ databases">
        <title>Two novel species isolated from a subtropical stream in China.</title>
        <authorList>
            <person name="Lu H."/>
        </authorList>
    </citation>
    <scope>NUCLEOTIDE SEQUENCE [LARGE SCALE GENOMIC DNA]</scope>
    <source>
        <strain evidence="11 12">FT103W</strain>
    </source>
</reference>